<evidence type="ECO:0000259" key="3">
    <source>
        <dbReference type="PROSITE" id="PS50801"/>
    </source>
</evidence>
<feature type="domain" description="STAS" evidence="3">
    <location>
        <begin position="22"/>
        <end position="105"/>
    </location>
</feature>
<organism evidence="4 5">
    <name type="scientific">Actinoplanes hulinensis</name>
    <dbReference type="NCBI Taxonomy" id="1144547"/>
    <lineage>
        <taxon>Bacteria</taxon>
        <taxon>Bacillati</taxon>
        <taxon>Actinomycetota</taxon>
        <taxon>Actinomycetes</taxon>
        <taxon>Micromonosporales</taxon>
        <taxon>Micromonosporaceae</taxon>
        <taxon>Actinoplanes</taxon>
    </lineage>
</organism>
<dbReference type="InterPro" id="IPR002645">
    <property type="entry name" value="STAS_dom"/>
</dbReference>
<accession>A0ABS7BH62</accession>
<dbReference type="CDD" id="cd07043">
    <property type="entry name" value="STAS_anti-anti-sigma_factors"/>
    <property type="match status" value="1"/>
</dbReference>
<proteinExistence type="inferred from homology"/>
<dbReference type="EMBL" id="JAHXZI010000040">
    <property type="protein sequence ID" value="MBW6440210.1"/>
    <property type="molecule type" value="Genomic_DNA"/>
</dbReference>
<dbReference type="PANTHER" id="PTHR33495">
    <property type="entry name" value="ANTI-SIGMA FACTOR ANTAGONIST TM_1081-RELATED-RELATED"/>
    <property type="match status" value="1"/>
</dbReference>
<dbReference type="Pfam" id="PF01740">
    <property type="entry name" value="STAS"/>
    <property type="match status" value="1"/>
</dbReference>
<keyword evidence="5" id="KW-1185">Reference proteome</keyword>
<dbReference type="RefSeq" id="WP_220149326.1">
    <property type="nucleotide sequence ID" value="NZ_JAHXZI010000040.1"/>
</dbReference>
<dbReference type="InterPro" id="IPR003658">
    <property type="entry name" value="Anti-sigma_ant"/>
</dbReference>
<protein>
    <recommendedName>
        <fullName evidence="2">Anti-sigma factor antagonist</fullName>
    </recommendedName>
</protein>
<dbReference type="PANTHER" id="PTHR33495:SF2">
    <property type="entry name" value="ANTI-SIGMA FACTOR ANTAGONIST TM_1081-RELATED"/>
    <property type="match status" value="1"/>
</dbReference>
<evidence type="ECO:0000313" key="4">
    <source>
        <dbReference type="EMBL" id="MBW6440210.1"/>
    </source>
</evidence>
<sequence>MSASTVITYETSDDGVTLRAALSGELDLAYADDVRDDLTAAAQAAAYRLLRIDVSEVSLIDSYALGALVSVRNAAAGAGVAVTLVNPSPPVLKAIQVTGLAEVFGLPPLDPDGQQGDRSRAPS</sequence>
<dbReference type="PROSITE" id="PS50801">
    <property type="entry name" value="STAS"/>
    <property type="match status" value="1"/>
</dbReference>
<dbReference type="SUPFAM" id="SSF52091">
    <property type="entry name" value="SpoIIaa-like"/>
    <property type="match status" value="1"/>
</dbReference>
<dbReference type="Proteomes" id="UP001519863">
    <property type="component" value="Unassembled WGS sequence"/>
</dbReference>
<dbReference type="InterPro" id="IPR036513">
    <property type="entry name" value="STAS_dom_sf"/>
</dbReference>
<reference evidence="4 5" key="1">
    <citation type="journal article" date="2013" name="Antonie Van Leeuwenhoek">
        <title>Actinoplanes hulinensis sp. nov., a novel actinomycete isolated from soybean root (Glycine max (L.) Merr).</title>
        <authorList>
            <person name="Shen Y."/>
            <person name="Liu C."/>
            <person name="Wang X."/>
            <person name="Zhao J."/>
            <person name="Jia F."/>
            <person name="Zhang Y."/>
            <person name="Wang L."/>
            <person name="Yang D."/>
            <person name="Xiang W."/>
        </authorList>
    </citation>
    <scope>NUCLEOTIDE SEQUENCE [LARGE SCALE GENOMIC DNA]</scope>
    <source>
        <strain evidence="4 5">NEAU-M9</strain>
    </source>
</reference>
<dbReference type="Gene3D" id="3.30.750.24">
    <property type="entry name" value="STAS domain"/>
    <property type="match status" value="1"/>
</dbReference>
<evidence type="ECO:0000313" key="5">
    <source>
        <dbReference type="Proteomes" id="UP001519863"/>
    </source>
</evidence>
<comment type="caution">
    <text evidence="4">The sequence shown here is derived from an EMBL/GenBank/DDBJ whole genome shotgun (WGS) entry which is preliminary data.</text>
</comment>
<evidence type="ECO:0000256" key="2">
    <source>
        <dbReference type="RuleBase" id="RU003749"/>
    </source>
</evidence>
<comment type="similarity">
    <text evidence="1 2">Belongs to the anti-sigma-factor antagonist family.</text>
</comment>
<name>A0ABS7BH62_9ACTN</name>
<evidence type="ECO:0000256" key="1">
    <source>
        <dbReference type="ARBA" id="ARBA00009013"/>
    </source>
</evidence>
<dbReference type="NCBIfam" id="TIGR00377">
    <property type="entry name" value="ant_ant_sig"/>
    <property type="match status" value="1"/>
</dbReference>
<gene>
    <name evidence="4" type="ORF">KZ829_41445</name>
</gene>